<reference evidence="2 3" key="1">
    <citation type="submission" date="2015-01" db="EMBL/GenBank/DDBJ databases">
        <title>Lifestyle Evolution in Cyanobacterial Symbionts of Sponges.</title>
        <authorList>
            <person name="Burgsdorf I."/>
            <person name="Slaby B.M."/>
            <person name="Handley K.M."/>
            <person name="Haber M."/>
            <person name="Blom J."/>
            <person name="Marshall C.W."/>
            <person name="Gilbert J.A."/>
            <person name="Hentschel U."/>
            <person name="Steindler L."/>
        </authorList>
    </citation>
    <scope>NUCLEOTIDE SEQUENCE [LARGE SCALE GENOMIC DNA]</scope>
    <source>
        <strain evidence="2">SP3</strain>
    </source>
</reference>
<accession>A0A0G2HJH0</accession>
<feature type="compositionally biased region" description="Basic residues" evidence="1">
    <location>
        <begin position="10"/>
        <end position="21"/>
    </location>
</feature>
<dbReference type="Proteomes" id="UP000035067">
    <property type="component" value="Unassembled WGS sequence"/>
</dbReference>
<dbReference type="EMBL" id="JXQG01000063">
    <property type="protein sequence ID" value="KKZ11091.1"/>
    <property type="molecule type" value="Genomic_DNA"/>
</dbReference>
<dbReference type="PATRIC" id="fig|1604020.3.peg.1765"/>
<protein>
    <submittedName>
        <fullName evidence="2">Uncharacterized protein</fullName>
    </submittedName>
</protein>
<evidence type="ECO:0000313" key="3">
    <source>
        <dbReference type="Proteomes" id="UP000035067"/>
    </source>
</evidence>
<name>A0A0G2HJH0_9SYNE</name>
<gene>
    <name evidence="2" type="ORF">TE42_08730</name>
</gene>
<organism evidence="2 3">
    <name type="scientific">Candidatus Synechococcus spongiarum SP3</name>
    <dbReference type="NCBI Taxonomy" id="1604020"/>
    <lineage>
        <taxon>Bacteria</taxon>
        <taxon>Bacillati</taxon>
        <taxon>Cyanobacteriota</taxon>
        <taxon>Cyanophyceae</taxon>
        <taxon>Synechococcales</taxon>
        <taxon>Synechococcaceae</taxon>
        <taxon>Synechococcus</taxon>
    </lineage>
</organism>
<feature type="region of interest" description="Disordered" evidence="1">
    <location>
        <begin position="1"/>
        <end position="21"/>
    </location>
</feature>
<proteinExistence type="predicted"/>
<evidence type="ECO:0000256" key="1">
    <source>
        <dbReference type="SAM" id="MobiDB-lite"/>
    </source>
</evidence>
<sequence length="100" mass="11554">MVVSSLGTTRRQHRLHGRPRQGRRLTGLILALAACQQRLGASPRYGSRLQAQRNRQRRRMLQSFSPPRPWRWWAGERFWWGLRWFGGGMAVALLASRCGG</sequence>
<comment type="caution">
    <text evidence="2">The sequence shown here is derived from an EMBL/GenBank/DDBJ whole genome shotgun (WGS) entry which is preliminary data.</text>
</comment>
<evidence type="ECO:0000313" key="2">
    <source>
        <dbReference type="EMBL" id="KKZ11091.1"/>
    </source>
</evidence>
<dbReference type="AlphaFoldDB" id="A0A0G2HJH0"/>